<feature type="transmembrane region" description="Helical" evidence="1">
    <location>
        <begin position="18"/>
        <end position="36"/>
    </location>
</feature>
<accession>A0A926NS95</accession>
<comment type="caution">
    <text evidence="3">The sequence shown here is derived from an EMBL/GenBank/DDBJ whole genome shotgun (WGS) entry which is preliminary data.</text>
</comment>
<evidence type="ECO:0000313" key="3">
    <source>
        <dbReference type="EMBL" id="MBD1393785.1"/>
    </source>
</evidence>
<feature type="transmembrane region" description="Helical" evidence="1">
    <location>
        <begin position="311"/>
        <end position="332"/>
    </location>
</feature>
<name>A0A926NS95_9SPHI</name>
<sequence>MTINLNDALGRSNNNFDLVRLVAALLVIFGHSFYLFPTNGYPEPVKYVLGTDYSGSLAVAIFFFLSGIFITGSYCSSKTLFRFGLMRVFRIWPALIICMLVSVLVVGPLFTTLPLTGYFKSEQSWRYLVKNIGLMKLELMLPSVFKTNLYNTVLNGSLWTLPTEIKCYVFVLIAGLSRLIKFKWILLVMLLLAFRFRYNVCLVQFFGSWEGVQQFLFFVAGMAAYLFRQHILINTKAALFIILVCIAAWFFSQRVFYKLFYLTFLYSILAFGISGPAKRIKLPGDYSYGIYIYGFLVQQIVAHLMPSLTSYLSLLITIPFTVALGLLSWHLVEQPALKAVKRYLVTH</sequence>
<dbReference type="Pfam" id="PF01757">
    <property type="entry name" value="Acyl_transf_3"/>
    <property type="match status" value="1"/>
</dbReference>
<keyword evidence="3" id="KW-0808">Transferase</keyword>
<feature type="domain" description="Acyltransferase 3" evidence="2">
    <location>
        <begin position="14"/>
        <end position="327"/>
    </location>
</feature>
<dbReference type="PANTHER" id="PTHR23028">
    <property type="entry name" value="ACETYLTRANSFERASE"/>
    <property type="match status" value="1"/>
</dbReference>
<keyword evidence="1" id="KW-0472">Membrane</keyword>
<feature type="transmembrane region" description="Helical" evidence="1">
    <location>
        <begin position="234"/>
        <end position="251"/>
    </location>
</feature>
<feature type="transmembrane region" description="Helical" evidence="1">
    <location>
        <begin position="88"/>
        <end position="110"/>
    </location>
</feature>
<dbReference type="PANTHER" id="PTHR23028:SF53">
    <property type="entry name" value="ACYL_TRANSF_3 DOMAIN-CONTAINING PROTEIN"/>
    <property type="match status" value="1"/>
</dbReference>
<dbReference type="EMBL" id="JACWMX010000004">
    <property type="protein sequence ID" value="MBD1393785.1"/>
    <property type="molecule type" value="Genomic_DNA"/>
</dbReference>
<dbReference type="RefSeq" id="WP_191163520.1">
    <property type="nucleotide sequence ID" value="NZ_JACWMX010000004.1"/>
</dbReference>
<keyword evidence="1" id="KW-0812">Transmembrane</keyword>
<feature type="transmembrane region" description="Helical" evidence="1">
    <location>
        <begin position="257"/>
        <end position="274"/>
    </location>
</feature>
<keyword evidence="3" id="KW-0012">Acyltransferase</keyword>
<dbReference type="InterPro" id="IPR050879">
    <property type="entry name" value="Acyltransferase_3"/>
</dbReference>
<proteinExistence type="predicted"/>
<feature type="transmembrane region" description="Helical" evidence="1">
    <location>
        <begin position="211"/>
        <end position="227"/>
    </location>
</feature>
<dbReference type="GO" id="GO:0016747">
    <property type="term" value="F:acyltransferase activity, transferring groups other than amino-acyl groups"/>
    <property type="evidence" value="ECO:0007669"/>
    <property type="project" value="InterPro"/>
</dbReference>
<dbReference type="GO" id="GO:0000271">
    <property type="term" value="P:polysaccharide biosynthetic process"/>
    <property type="evidence" value="ECO:0007669"/>
    <property type="project" value="TreeGrafter"/>
</dbReference>
<protein>
    <submittedName>
        <fullName evidence="3">Acyltransferase</fullName>
    </submittedName>
</protein>
<dbReference type="InterPro" id="IPR002656">
    <property type="entry name" value="Acyl_transf_3_dom"/>
</dbReference>
<reference evidence="3" key="1">
    <citation type="submission" date="2020-09" db="EMBL/GenBank/DDBJ databases">
        <title>Novel species of Mucilaginibacter isolated from a glacier on the Tibetan Plateau.</title>
        <authorList>
            <person name="Liu Q."/>
            <person name="Xin Y.-H."/>
        </authorList>
    </citation>
    <scope>NUCLEOTIDE SEQUENCE</scope>
    <source>
        <strain evidence="3">ZB1P21</strain>
    </source>
</reference>
<dbReference type="AlphaFoldDB" id="A0A926NS95"/>
<gene>
    <name evidence="3" type="ORF">IDJ76_11815</name>
</gene>
<organism evidence="3 4">
    <name type="scientific">Mucilaginibacter glaciei</name>
    <dbReference type="NCBI Taxonomy" id="2772109"/>
    <lineage>
        <taxon>Bacteria</taxon>
        <taxon>Pseudomonadati</taxon>
        <taxon>Bacteroidota</taxon>
        <taxon>Sphingobacteriia</taxon>
        <taxon>Sphingobacteriales</taxon>
        <taxon>Sphingobacteriaceae</taxon>
        <taxon>Mucilaginibacter</taxon>
    </lineage>
</organism>
<keyword evidence="4" id="KW-1185">Reference proteome</keyword>
<feature type="transmembrane region" description="Helical" evidence="1">
    <location>
        <begin position="56"/>
        <end position="76"/>
    </location>
</feature>
<evidence type="ECO:0000313" key="4">
    <source>
        <dbReference type="Proteomes" id="UP000619078"/>
    </source>
</evidence>
<dbReference type="GO" id="GO:0016020">
    <property type="term" value="C:membrane"/>
    <property type="evidence" value="ECO:0007669"/>
    <property type="project" value="TreeGrafter"/>
</dbReference>
<evidence type="ECO:0000259" key="2">
    <source>
        <dbReference type="Pfam" id="PF01757"/>
    </source>
</evidence>
<evidence type="ECO:0000256" key="1">
    <source>
        <dbReference type="SAM" id="Phobius"/>
    </source>
</evidence>
<dbReference type="Proteomes" id="UP000619078">
    <property type="component" value="Unassembled WGS sequence"/>
</dbReference>
<keyword evidence="1" id="KW-1133">Transmembrane helix</keyword>